<dbReference type="AlphaFoldDB" id="A0A5B7G7M4"/>
<gene>
    <name evidence="1" type="ORF">E2C01_047315</name>
</gene>
<evidence type="ECO:0000313" key="1">
    <source>
        <dbReference type="EMBL" id="MPC53425.1"/>
    </source>
</evidence>
<comment type="caution">
    <text evidence="1">The sequence shown here is derived from an EMBL/GenBank/DDBJ whole genome shotgun (WGS) entry which is preliminary data.</text>
</comment>
<accession>A0A5B7G7M4</accession>
<proteinExistence type="predicted"/>
<organism evidence="1 2">
    <name type="scientific">Portunus trituberculatus</name>
    <name type="common">Swimming crab</name>
    <name type="synonym">Neptunus trituberculatus</name>
    <dbReference type="NCBI Taxonomy" id="210409"/>
    <lineage>
        <taxon>Eukaryota</taxon>
        <taxon>Metazoa</taxon>
        <taxon>Ecdysozoa</taxon>
        <taxon>Arthropoda</taxon>
        <taxon>Crustacea</taxon>
        <taxon>Multicrustacea</taxon>
        <taxon>Malacostraca</taxon>
        <taxon>Eumalacostraca</taxon>
        <taxon>Eucarida</taxon>
        <taxon>Decapoda</taxon>
        <taxon>Pleocyemata</taxon>
        <taxon>Brachyura</taxon>
        <taxon>Eubrachyura</taxon>
        <taxon>Portunoidea</taxon>
        <taxon>Portunidae</taxon>
        <taxon>Portuninae</taxon>
        <taxon>Portunus</taxon>
    </lineage>
</organism>
<dbReference type="OrthoDB" id="6378814at2759"/>
<evidence type="ECO:0000313" key="2">
    <source>
        <dbReference type="Proteomes" id="UP000324222"/>
    </source>
</evidence>
<reference evidence="1 2" key="1">
    <citation type="submission" date="2019-05" db="EMBL/GenBank/DDBJ databases">
        <title>Another draft genome of Portunus trituberculatus and its Hox gene families provides insights of decapod evolution.</title>
        <authorList>
            <person name="Jeong J.-H."/>
            <person name="Song I."/>
            <person name="Kim S."/>
            <person name="Choi T."/>
            <person name="Kim D."/>
            <person name="Ryu S."/>
            <person name="Kim W."/>
        </authorList>
    </citation>
    <scope>NUCLEOTIDE SEQUENCE [LARGE SCALE GENOMIC DNA]</scope>
    <source>
        <tissue evidence="1">Muscle</tissue>
    </source>
</reference>
<dbReference type="EMBL" id="VSRR010011612">
    <property type="protein sequence ID" value="MPC53425.1"/>
    <property type="molecule type" value="Genomic_DNA"/>
</dbReference>
<dbReference type="Proteomes" id="UP000324222">
    <property type="component" value="Unassembled WGS sequence"/>
</dbReference>
<name>A0A5B7G7M4_PORTR</name>
<keyword evidence="2" id="KW-1185">Reference proteome</keyword>
<protein>
    <submittedName>
        <fullName evidence="1">Uncharacterized protein</fullName>
    </submittedName>
</protein>
<sequence length="109" mass="12444">MQTDSPASLQVPHPASPASQERLQFLETLRQQFTNASGLNFTYEEANNERLPFFEILVTPSTSSFKLRFTPNLHTNQGLCRNESNECPKRYFESTISAYVRRALTHCST</sequence>